<accession>A0ABV7A7F6</accession>
<organism evidence="1 2">
    <name type="scientific">Virgibacillus sediminis</name>
    <dbReference type="NCBI Taxonomy" id="202260"/>
    <lineage>
        <taxon>Bacteria</taxon>
        <taxon>Bacillati</taxon>
        <taxon>Bacillota</taxon>
        <taxon>Bacilli</taxon>
        <taxon>Bacillales</taxon>
        <taxon>Bacillaceae</taxon>
        <taxon>Virgibacillus</taxon>
    </lineage>
</organism>
<keyword evidence="2" id="KW-1185">Reference proteome</keyword>
<comment type="caution">
    <text evidence="1">The sequence shown here is derived from an EMBL/GenBank/DDBJ whole genome shotgun (WGS) entry which is preliminary data.</text>
</comment>
<evidence type="ECO:0000313" key="2">
    <source>
        <dbReference type="Proteomes" id="UP001595387"/>
    </source>
</evidence>
<protein>
    <submittedName>
        <fullName evidence="1">Uncharacterized protein</fullName>
    </submittedName>
</protein>
<gene>
    <name evidence="1" type="ORF">ACFODW_10490</name>
</gene>
<dbReference type="EMBL" id="JBHRRZ010000016">
    <property type="protein sequence ID" value="MFC2948764.1"/>
    <property type="molecule type" value="Genomic_DNA"/>
</dbReference>
<dbReference type="Proteomes" id="UP001595387">
    <property type="component" value="Unassembled WGS sequence"/>
</dbReference>
<reference evidence="2" key="1">
    <citation type="journal article" date="2019" name="Int. J. Syst. Evol. Microbiol.">
        <title>The Global Catalogue of Microorganisms (GCM) 10K type strain sequencing project: providing services to taxonomists for standard genome sequencing and annotation.</title>
        <authorList>
            <consortium name="The Broad Institute Genomics Platform"/>
            <consortium name="The Broad Institute Genome Sequencing Center for Infectious Disease"/>
            <person name="Wu L."/>
            <person name="Ma J."/>
        </authorList>
    </citation>
    <scope>NUCLEOTIDE SEQUENCE [LARGE SCALE GENOMIC DNA]</scope>
    <source>
        <strain evidence="2">KCTC 13193</strain>
    </source>
</reference>
<sequence>MNHFSGTVFSGEFDVPGEVFYLTQVKTLSTQSTLSGKQLLQLSSYLEKQSDSCTITVNDQLPVLLKKEEVEQLQDDLDSILKSLH</sequence>
<evidence type="ECO:0000313" key="1">
    <source>
        <dbReference type="EMBL" id="MFC2948764.1"/>
    </source>
</evidence>
<proteinExistence type="predicted"/>
<dbReference type="RefSeq" id="WP_390306118.1">
    <property type="nucleotide sequence ID" value="NZ_JBHRRZ010000016.1"/>
</dbReference>
<name>A0ABV7A7F6_9BACI</name>